<name>A0A4U1L778_9SPHN</name>
<protein>
    <submittedName>
        <fullName evidence="2">Cupin domain-containing protein</fullName>
    </submittedName>
</protein>
<dbReference type="EMBL" id="SWKR01000002">
    <property type="protein sequence ID" value="TKD52195.1"/>
    <property type="molecule type" value="Genomic_DNA"/>
</dbReference>
<gene>
    <name evidence="2" type="ORF">FBR43_09160</name>
</gene>
<dbReference type="InterPro" id="IPR014710">
    <property type="entry name" value="RmlC-like_jellyroll"/>
</dbReference>
<reference evidence="2 3" key="1">
    <citation type="submission" date="2019-04" db="EMBL/GenBank/DDBJ databases">
        <authorList>
            <person name="Yang Y."/>
            <person name="Wei D."/>
        </authorList>
    </citation>
    <scope>NUCLEOTIDE SEQUENCE [LARGE SCALE GENOMIC DNA]</scope>
    <source>
        <strain evidence="2 3">L-1-4w-11</strain>
    </source>
</reference>
<comment type="caution">
    <text evidence="2">The sequence shown here is derived from an EMBL/GenBank/DDBJ whole genome shotgun (WGS) entry which is preliminary data.</text>
</comment>
<organism evidence="2 3">
    <name type="scientific">Sphingomonas baiyangensis</name>
    <dbReference type="NCBI Taxonomy" id="2572576"/>
    <lineage>
        <taxon>Bacteria</taxon>
        <taxon>Pseudomonadati</taxon>
        <taxon>Pseudomonadota</taxon>
        <taxon>Alphaproteobacteria</taxon>
        <taxon>Sphingomonadales</taxon>
        <taxon>Sphingomonadaceae</taxon>
        <taxon>Sphingomonas</taxon>
    </lineage>
</organism>
<keyword evidence="3" id="KW-1185">Reference proteome</keyword>
<evidence type="ECO:0000313" key="3">
    <source>
        <dbReference type="Proteomes" id="UP000309138"/>
    </source>
</evidence>
<dbReference type="AlphaFoldDB" id="A0A4U1L778"/>
<evidence type="ECO:0000259" key="1">
    <source>
        <dbReference type="Pfam" id="PF07883"/>
    </source>
</evidence>
<accession>A0A4U1L778</accession>
<dbReference type="InterPro" id="IPR011051">
    <property type="entry name" value="RmlC_Cupin_sf"/>
</dbReference>
<sequence>MPPDRPHLQAHDEWVLIVAGEARLRIGDNAEHMLMPGDHLLIPGGARHWVTHTATDRETIWLAVHFGD</sequence>
<dbReference type="InterPro" id="IPR013096">
    <property type="entry name" value="Cupin_2"/>
</dbReference>
<dbReference type="SUPFAM" id="SSF51182">
    <property type="entry name" value="RmlC-like cupins"/>
    <property type="match status" value="1"/>
</dbReference>
<dbReference type="Pfam" id="PF07883">
    <property type="entry name" value="Cupin_2"/>
    <property type="match status" value="1"/>
</dbReference>
<feature type="domain" description="Cupin type-2" evidence="1">
    <location>
        <begin position="6"/>
        <end position="64"/>
    </location>
</feature>
<proteinExistence type="predicted"/>
<evidence type="ECO:0000313" key="2">
    <source>
        <dbReference type="EMBL" id="TKD52195.1"/>
    </source>
</evidence>
<dbReference type="OrthoDB" id="9798585at2"/>
<dbReference type="Proteomes" id="UP000309138">
    <property type="component" value="Unassembled WGS sequence"/>
</dbReference>
<dbReference type="Gene3D" id="2.60.120.10">
    <property type="entry name" value="Jelly Rolls"/>
    <property type="match status" value="1"/>
</dbReference>